<keyword evidence="11 27" id="KW-0132">Cell division</keyword>
<evidence type="ECO:0000256" key="26">
    <source>
        <dbReference type="HAMAP-Rule" id="MF_00047"/>
    </source>
</evidence>
<dbReference type="Proteomes" id="UP000007073">
    <property type="component" value="Chromosome"/>
</dbReference>
<dbReference type="PROSITE" id="PS00843">
    <property type="entry name" value="DALA_DALA_LIGASE_1"/>
    <property type="match status" value="1"/>
</dbReference>
<dbReference type="UniPathway" id="UPA00219"/>
<comment type="function">
    <text evidence="3 26">Cell wall formation.</text>
</comment>
<evidence type="ECO:0000256" key="9">
    <source>
        <dbReference type="ARBA" id="ARBA00022490"/>
    </source>
</evidence>
<evidence type="ECO:0000259" key="29">
    <source>
        <dbReference type="PROSITE" id="PS50975"/>
    </source>
</evidence>
<dbReference type="Pfam" id="PF08478">
    <property type="entry name" value="POTRA_1"/>
    <property type="match status" value="1"/>
</dbReference>
<dbReference type="Pfam" id="PF07478">
    <property type="entry name" value="Dala_Dala_lig_C"/>
    <property type="match status" value="1"/>
</dbReference>
<evidence type="ECO:0000256" key="2">
    <source>
        <dbReference type="ARBA" id="ARBA00001946"/>
    </source>
</evidence>
<comment type="cofactor">
    <cofactor evidence="1">
        <name>Mn(2+)</name>
        <dbReference type="ChEBI" id="CHEBI:29035"/>
    </cofactor>
</comment>
<keyword evidence="14 28" id="KW-0547">Nucleotide-binding</keyword>
<name>Q39YL6_GEOMG</name>
<dbReference type="InterPro" id="IPR005905">
    <property type="entry name" value="D_ala_D_ala"/>
</dbReference>
<evidence type="ECO:0000256" key="7">
    <source>
        <dbReference type="ARBA" id="ARBA00010871"/>
    </source>
</evidence>
<protein>
    <recommendedName>
        <fullName evidence="26 27">Multifunctional fusion protein</fullName>
    </recommendedName>
    <domain>
        <recommendedName>
            <fullName evidence="26">D-alanine--D-alanine ligase</fullName>
            <ecNumber evidence="26">6.3.2.4</ecNumber>
        </recommendedName>
        <alternativeName>
            <fullName evidence="26">D-Ala-D-Ala ligase</fullName>
        </alternativeName>
        <alternativeName>
            <fullName evidence="26">D-alanylalanine synthetase</fullName>
        </alternativeName>
    </domain>
    <domain>
        <recommendedName>
            <fullName evidence="27">Cell division protein FtsQ</fullName>
        </recommendedName>
    </domain>
</protein>
<keyword evidence="20 27" id="KW-0472">Membrane</keyword>
<evidence type="ECO:0000256" key="20">
    <source>
        <dbReference type="ARBA" id="ARBA00023136"/>
    </source>
</evidence>
<dbReference type="FunFam" id="3.30.1490.20:FF:000007">
    <property type="entry name" value="D-alanine--D-alanine ligase"/>
    <property type="match status" value="1"/>
</dbReference>
<evidence type="ECO:0000256" key="28">
    <source>
        <dbReference type="PROSITE-ProRule" id="PRU00409"/>
    </source>
</evidence>
<evidence type="ECO:0000256" key="3">
    <source>
        <dbReference type="ARBA" id="ARBA00003921"/>
    </source>
</evidence>
<evidence type="ECO:0000256" key="12">
    <source>
        <dbReference type="ARBA" id="ARBA00022692"/>
    </source>
</evidence>
<dbReference type="GO" id="GO:0008360">
    <property type="term" value="P:regulation of cell shape"/>
    <property type="evidence" value="ECO:0007669"/>
    <property type="project" value="UniProtKB-KW"/>
</dbReference>
<comment type="function">
    <text evidence="27">Essential cell division protein.</text>
</comment>
<evidence type="ECO:0000256" key="14">
    <source>
        <dbReference type="ARBA" id="ARBA00022741"/>
    </source>
</evidence>
<evidence type="ECO:0000256" key="6">
    <source>
        <dbReference type="ARBA" id="ARBA00004752"/>
    </source>
</evidence>
<evidence type="ECO:0000256" key="23">
    <source>
        <dbReference type="ARBA" id="ARBA00023316"/>
    </source>
</evidence>
<dbReference type="InterPro" id="IPR013815">
    <property type="entry name" value="ATP_grasp_subdomain_1"/>
</dbReference>
<keyword evidence="27" id="KW-0997">Cell inner membrane</keyword>
<comment type="similarity">
    <text evidence="7 26">Belongs to the D-alanine--D-alanine ligase family.</text>
</comment>
<dbReference type="PROSITE" id="PS50975">
    <property type="entry name" value="ATP_GRASP"/>
    <property type="match status" value="1"/>
</dbReference>
<evidence type="ECO:0000259" key="30">
    <source>
        <dbReference type="PROSITE" id="PS51779"/>
    </source>
</evidence>
<dbReference type="GO" id="GO:0005886">
    <property type="term" value="C:plasma membrane"/>
    <property type="evidence" value="ECO:0007669"/>
    <property type="project" value="UniProtKB-SubCell"/>
</dbReference>
<proteinExistence type="inferred from homology"/>
<feature type="domain" description="ATP-grasp" evidence="29">
    <location>
        <begin position="107"/>
        <end position="303"/>
    </location>
</feature>
<keyword evidence="18 26" id="KW-0573">Peptidoglycan synthesis</keyword>
<dbReference type="EMBL" id="CP000148">
    <property type="protein sequence ID" value="ABB30658.1"/>
    <property type="molecule type" value="Genomic_DNA"/>
</dbReference>
<evidence type="ECO:0000313" key="32">
    <source>
        <dbReference type="Proteomes" id="UP000007073"/>
    </source>
</evidence>
<dbReference type="KEGG" id="gme:Gmet_0415"/>
<dbReference type="InterPro" id="IPR026579">
    <property type="entry name" value="FtsQ"/>
</dbReference>
<dbReference type="GO" id="GO:0090529">
    <property type="term" value="P:cell septum assembly"/>
    <property type="evidence" value="ECO:0007669"/>
    <property type="project" value="InterPro"/>
</dbReference>
<dbReference type="Pfam" id="PF01820">
    <property type="entry name" value="Dala_Dala_lig_N"/>
    <property type="match status" value="1"/>
</dbReference>
<dbReference type="HAMAP" id="MF_00911">
    <property type="entry name" value="FtsQ_subfam"/>
    <property type="match status" value="1"/>
</dbReference>
<dbReference type="AlphaFoldDB" id="Q39YL6"/>
<dbReference type="HAMAP" id="MF_00047">
    <property type="entry name" value="Dala_Dala_lig"/>
    <property type="match status" value="1"/>
</dbReference>
<dbReference type="Pfam" id="PF03799">
    <property type="entry name" value="FtsQ_DivIB_C"/>
    <property type="match status" value="1"/>
</dbReference>
<keyword evidence="23 26" id="KW-0961">Cell wall biogenesis/degradation</keyword>
<keyword evidence="22 27" id="KW-0131">Cell cycle</keyword>
<gene>
    <name evidence="26 31" type="primary">ddl</name>
    <name evidence="27 31" type="synonym">ftsQ</name>
    <name evidence="31" type="ordered locus">Gmet_0415</name>
</gene>
<evidence type="ECO:0000256" key="17">
    <source>
        <dbReference type="ARBA" id="ARBA00022960"/>
    </source>
</evidence>
<dbReference type="eggNOG" id="COG1181">
    <property type="taxonomic scope" value="Bacteria"/>
</dbReference>
<dbReference type="Gene3D" id="3.30.1490.20">
    <property type="entry name" value="ATP-grasp fold, A domain"/>
    <property type="match status" value="1"/>
</dbReference>
<evidence type="ECO:0000256" key="11">
    <source>
        <dbReference type="ARBA" id="ARBA00022618"/>
    </source>
</evidence>
<comment type="similarity">
    <text evidence="27">Belongs to the FtsQ/DivIB family. FtsQ subfamily.</text>
</comment>
<keyword evidence="19 27" id="KW-1133">Transmembrane helix</keyword>
<comment type="catalytic activity">
    <reaction evidence="24 26">
        <text>2 D-alanine + ATP = D-alanyl-D-alanine + ADP + phosphate + H(+)</text>
        <dbReference type="Rhea" id="RHEA:11224"/>
        <dbReference type="ChEBI" id="CHEBI:15378"/>
        <dbReference type="ChEBI" id="CHEBI:30616"/>
        <dbReference type="ChEBI" id="CHEBI:43474"/>
        <dbReference type="ChEBI" id="CHEBI:57416"/>
        <dbReference type="ChEBI" id="CHEBI:57822"/>
        <dbReference type="ChEBI" id="CHEBI:456216"/>
        <dbReference type="EC" id="6.3.2.4"/>
    </reaction>
</comment>
<evidence type="ECO:0000256" key="25">
    <source>
        <dbReference type="ARBA" id="ARBA00060592"/>
    </source>
</evidence>
<dbReference type="NCBIfam" id="TIGR01205">
    <property type="entry name" value="D_ala_D_alaTIGR"/>
    <property type="match status" value="1"/>
</dbReference>
<dbReference type="InterPro" id="IPR005548">
    <property type="entry name" value="Cell_div_FtsQ/DivIB_C"/>
</dbReference>
<dbReference type="SUPFAM" id="SSF52440">
    <property type="entry name" value="PreATP-grasp domain"/>
    <property type="match status" value="1"/>
</dbReference>
<evidence type="ECO:0000256" key="1">
    <source>
        <dbReference type="ARBA" id="ARBA00001936"/>
    </source>
</evidence>
<keyword evidence="32" id="KW-1185">Reference proteome</keyword>
<dbReference type="Gene3D" id="3.40.50.20">
    <property type="match status" value="1"/>
</dbReference>
<dbReference type="InterPro" id="IPR045335">
    <property type="entry name" value="FtsQ_C_sf"/>
</dbReference>
<dbReference type="InterPro" id="IPR013685">
    <property type="entry name" value="POTRA_FtsQ_type"/>
</dbReference>
<keyword evidence="16" id="KW-0460">Magnesium</keyword>
<accession>Q39YL6</accession>
<keyword evidence="8 27" id="KW-1003">Cell membrane</keyword>
<dbReference type="GO" id="GO:0009252">
    <property type="term" value="P:peptidoglycan biosynthetic process"/>
    <property type="evidence" value="ECO:0007669"/>
    <property type="project" value="UniProtKB-UniRule"/>
</dbReference>
<evidence type="ECO:0000256" key="15">
    <source>
        <dbReference type="ARBA" id="ARBA00022840"/>
    </source>
</evidence>
<keyword evidence="13" id="KW-0479">Metal-binding</keyword>
<evidence type="ECO:0000256" key="24">
    <source>
        <dbReference type="ARBA" id="ARBA00047614"/>
    </source>
</evidence>
<evidence type="ECO:0000256" key="5">
    <source>
        <dbReference type="ARBA" id="ARBA00004496"/>
    </source>
</evidence>
<comment type="pathway">
    <text evidence="6 26">Cell wall biogenesis; peptidoglycan biosynthesis.</text>
</comment>
<evidence type="ECO:0000256" key="21">
    <source>
        <dbReference type="ARBA" id="ARBA00023211"/>
    </source>
</evidence>
<dbReference type="InterPro" id="IPR000291">
    <property type="entry name" value="D-Ala_lig_Van_CS"/>
</dbReference>
<dbReference type="STRING" id="269799.Gmet_0415"/>
<dbReference type="InterPro" id="IPR011095">
    <property type="entry name" value="Dala_Dala_lig_C"/>
</dbReference>
<evidence type="ECO:0000313" key="31">
    <source>
        <dbReference type="EMBL" id="ABB30658.1"/>
    </source>
</evidence>
<keyword evidence="17 26" id="KW-0133">Cell shape</keyword>
<evidence type="ECO:0000256" key="10">
    <source>
        <dbReference type="ARBA" id="ARBA00022598"/>
    </source>
</evidence>
<evidence type="ECO:0000256" key="18">
    <source>
        <dbReference type="ARBA" id="ARBA00022984"/>
    </source>
</evidence>
<dbReference type="InterPro" id="IPR016185">
    <property type="entry name" value="PreATP-grasp_dom_sf"/>
</dbReference>
<dbReference type="Gene3D" id="3.30.470.20">
    <property type="entry name" value="ATP-grasp fold, B domain"/>
    <property type="match status" value="1"/>
</dbReference>
<dbReference type="GO" id="GO:0005737">
    <property type="term" value="C:cytoplasm"/>
    <property type="evidence" value="ECO:0007669"/>
    <property type="project" value="UniProtKB-SubCell"/>
</dbReference>
<dbReference type="GO" id="GO:0043093">
    <property type="term" value="P:FtsZ-dependent cytokinesis"/>
    <property type="evidence" value="ECO:0007669"/>
    <property type="project" value="UniProtKB-UniRule"/>
</dbReference>
<dbReference type="GO" id="GO:0005524">
    <property type="term" value="F:ATP binding"/>
    <property type="evidence" value="ECO:0007669"/>
    <property type="project" value="UniProtKB-UniRule"/>
</dbReference>
<dbReference type="InterPro" id="IPR011761">
    <property type="entry name" value="ATP-grasp"/>
</dbReference>
<comment type="cofactor">
    <cofactor evidence="2">
        <name>Mg(2+)</name>
        <dbReference type="ChEBI" id="CHEBI:18420"/>
    </cofactor>
</comment>
<dbReference type="PANTHER" id="PTHR23132">
    <property type="entry name" value="D-ALANINE--D-ALANINE LIGASE"/>
    <property type="match status" value="1"/>
</dbReference>
<keyword evidence="21" id="KW-0464">Manganese</keyword>
<keyword evidence="12 27" id="KW-0812">Transmembrane</keyword>
<dbReference type="SUPFAM" id="SSF56059">
    <property type="entry name" value="Glutathione synthetase ATP-binding domain-like"/>
    <property type="match status" value="1"/>
</dbReference>
<keyword evidence="10 26" id="KW-0436">Ligase</keyword>
<dbReference type="GO" id="GO:0046872">
    <property type="term" value="F:metal ion binding"/>
    <property type="evidence" value="ECO:0007669"/>
    <property type="project" value="UniProtKB-KW"/>
</dbReference>
<dbReference type="HOGENOM" id="CLU_436005_0_0_7"/>
<evidence type="ECO:0000256" key="4">
    <source>
        <dbReference type="ARBA" id="ARBA00004370"/>
    </source>
</evidence>
<reference evidence="31 32" key="2">
    <citation type="journal article" date="2009" name="BMC Microbiol.">
        <title>The genome sequence of Geobacter metallireducens: features of metabolism, physiology and regulation common and dissimilar to Geobacter sulfurreducens.</title>
        <authorList>
            <person name="Aklujkar M."/>
            <person name="Krushkal J."/>
            <person name="DiBartolo G."/>
            <person name="Lapidus A."/>
            <person name="Land M.L."/>
            <person name="Lovley D.R."/>
        </authorList>
    </citation>
    <scope>NUCLEOTIDE SEQUENCE [LARGE SCALE GENOMIC DNA]</scope>
    <source>
        <strain evidence="32">ATCC 53774 / DSM 7210 / GS-15</strain>
    </source>
</reference>
<comment type="subcellular location">
    <subcellularLocation>
        <location evidence="27">Cell inner membrane</location>
        <topology evidence="27">Single-pass type II membrane protein</topology>
    </subcellularLocation>
    <subcellularLocation>
        <location evidence="5 26">Cytoplasm</location>
    </subcellularLocation>
    <subcellularLocation>
        <location evidence="4">Membrane</location>
    </subcellularLocation>
    <text evidence="27">Localizes to the division septum.</text>
</comment>
<dbReference type="Gene3D" id="3.10.20.310">
    <property type="entry name" value="membrane protein fhac"/>
    <property type="match status" value="1"/>
</dbReference>
<evidence type="ECO:0000256" key="27">
    <source>
        <dbReference type="HAMAP-Rule" id="MF_00911"/>
    </source>
</evidence>
<evidence type="ECO:0000256" key="8">
    <source>
        <dbReference type="ARBA" id="ARBA00022475"/>
    </source>
</evidence>
<dbReference type="NCBIfam" id="NF002378">
    <property type="entry name" value="PRK01372.1"/>
    <property type="match status" value="1"/>
</dbReference>
<dbReference type="eggNOG" id="COG1589">
    <property type="taxonomic scope" value="Bacteria"/>
</dbReference>
<dbReference type="EC" id="6.3.2.4" evidence="26"/>
<dbReference type="PROSITE" id="PS51779">
    <property type="entry name" value="POTRA"/>
    <property type="match status" value="1"/>
</dbReference>
<dbReference type="PROSITE" id="PS00844">
    <property type="entry name" value="DALA_DALA_LIGASE_2"/>
    <property type="match status" value="1"/>
</dbReference>
<dbReference type="InterPro" id="IPR011127">
    <property type="entry name" value="Dala_Dala_lig_N"/>
</dbReference>
<dbReference type="PANTHER" id="PTHR23132:SF23">
    <property type="entry name" value="D-ALANINE--D-ALANINE LIGASE B"/>
    <property type="match status" value="1"/>
</dbReference>
<feature type="domain" description="POTRA" evidence="30">
    <location>
        <begin position="418"/>
        <end position="486"/>
    </location>
</feature>
<organism evidence="31 32">
    <name type="scientific">Geobacter metallireducens (strain ATCC 53774 / DSM 7210 / GS-15)</name>
    <dbReference type="NCBI Taxonomy" id="269799"/>
    <lineage>
        <taxon>Bacteria</taxon>
        <taxon>Pseudomonadati</taxon>
        <taxon>Thermodesulfobacteriota</taxon>
        <taxon>Desulfuromonadia</taxon>
        <taxon>Geobacterales</taxon>
        <taxon>Geobacteraceae</taxon>
        <taxon>Geobacter</taxon>
    </lineage>
</organism>
<dbReference type="GO" id="GO:0032153">
    <property type="term" value="C:cell division site"/>
    <property type="evidence" value="ECO:0007669"/>
    <property type="project" value="UniProtKB-UniRule"/>
</dbReference>
<dbReference type="InterPro" id="IPR034746">
    <property type="entry name" value="POTRA"/>
</dbReference>
<sequence length="627" mass="68402">MTRDELKTKKIGVLMGGLSAEREISLSSGGAVHKALLARGYDAVAIDVDRDLPQVLVREWIDVAFICLHGRYGEDGAVQGVLELMGIPYTGSGVLASALAMNKIFAKQAFAAAGLTITPHRVLVRGETFDAVAAGIDLPVVVKPSQEGSSVGVSIVKKAEELAAALEAAFRYDNEILVEKFVKGREIQVGILDDRAMGAIEIVPKKEFYDFEAKYTDGMAEHICPPVLPADLYRKLLAEGEKAHRALGCAGYSRVDFLVTEGGDCFLLEVNTLPGMTALSLLPEIAQKEAGIAFEELVERILVSASLKIQGPGTGDRVQKNTRNHRGNAGRGAGCLFLPVPGPWSPITDFMRDLHVKTRIQPANKSRNRVKKERKPINWRPLITWGSRAVLGALAVAVVGGAGYKGYAFASRYEIAVLQVEAIEVSKLRHLTRDEVLGQAGVRRGDSMLGLRLRRIGEQLAKNPWIEKVQVRRYFPHTIRIEVVEREPVAVVNMGFLYYLDAKGEVFKPLTQGDSLNFPVITGITEDDLARDPKGAREMLTGAVALMDMLKKGRAFTLADVSEVHIDKGFGLTLFTAGGGVPVRLGKDGYETKLARFATVYGELKTQMTAVEYIDCDYQDKIIVKKG</sequence>
<evidence type="ECO:0000256" key="13">
    <source>
        <dbReference type="ARBA" id="ARBA00022723"/>
    </source>
</evidence>
<dbReference type="GO" id="GO:0071555">
    <property type="term" value="P:cell wall organization"/>
    <property type="evidence" value="ECO:0007669"/>
    <property type="project" value="UniProtKB-KW"/>
</dbReference>
<dbReference type="Gene3D" id="3.40.50.11690">
    <property type="entry name" value="Cell division protein FtsQ/DivIB"/>
    <property type="match status" value="1"/>
</dbReference>
<evidence type="ECO:0000256" key="19">
    <source>
        <dbReference type="ARBA" id="ARBA00022989"/>
    </source>
</evidence>
<keyword evidence="9 26" id="KW-0963">Cytoplasm</keyword>
<evidence type="ECO:0000256" key="16">
    <source>
        <dbReference type="ARBA" id="ARBA00022842"/>
    </source>
</evidence>
<dbReference type="GO" id="GO:0008716">
    <property type="term" value="F:D-alanine-D-alanine ligase activity"/>
    <property type="evidence" value="ECO:0007669"/>
    <property type="project" value="UniProtKB-UniRule"/>
</dbReference>
<reference evidence="31 32" key="1">
    <citation type="submission" date="2005-10" db="EMBL/GenBank/DDBJ databases">
        <title>Complete sequence of Geobacter metallireducens GS-15.</title>
        <authorList>
            <consortium name="US DOE Joint Genome Institute"/>
            <person name="Copeland A."/>
            <person name="Lucas S."/>
            <person name="Lapidus A."/>
            <person name="Barry K."/>
            <person name="Detter J.C."/>
            <person name="Glavina T."/>
            <person name="Hammon N."/>
            <person name="Israni S."/>
            <person name="Pitluck S."/>
            <person name="Di Bartolo G."/>
            <person name="Chain P."/>
            <person name="Schmutz J."/>
            <person name="Larimer F."/>
            <person name="Land M."/>
            <person name="Kyrpides N."/>
            <person name="Ivanova N."/>
            <person name="Richardson P."/>
        </authorList>
    </citation>
    <scope>NUCLEOTIDE SEQUENCE [LARGE SCALE GENOMIC DNA]</scope>
    <source>
        <strain evidence="32">ATCC 53774 / DSM 7210 / GS-15</strain>
    </source>
</reference>
<evidence type="ECO:0000256" key="22">
    <source>
        <dbReference type="ARBA" id="ARBA00023306"/>
    </source>
</evidence>
<comment type="pathway">
    <text evidence="25">Glycan biosynthesis.</text>
</comment>
<keyword evidence="15 28" id="KW-0067">ATP-binding</keyword>